<accession>R7UFF6</accession>
<dbReference type="STRING" id="283909.R7UFF6"/>
<feature type="domain" description="Cadherin" evidence="15">
    <location>
        <begin position="564"/>
        <end position="670"/>
    </location>
</feature>
<keyword evidence="10" id="KW-0325">Glycoprotein</keyword>
<feature type="domain" description="Cadherin" evidence="15">
    <location>
        <begin position="353"/>
        <end position="458"/>
    </location>
</feature>
<evidence type="ECO:0000256" key="1">
    <source>
        <dbReference type="ARBA" id="ARBA00004251"/>
    </source>
</evidence>
<reference evidence="16 18" key="2">
    <citation type="journal article" date="2013" name="Nature">
        <title>Insights into bilaterian evolution from three spiralian genomes.</title>
        <authorList>
            <person name="Simakov O."/>
            <person name="Marletaz F."/>
            <person name="Cho S.J."/>
            <person name="Edsinger-Gonzales E."/>
            <person name="Havlak P."/>
            <person name="Hellsten U."/>
            <person name="Kuo D.H."/>
            <person name="Larsson T."/>
            <person name="Lv J."/>
            <person name="Arendt D."/>
            <person name="Savage R."/>
            <person name="Osoegawa K."/>
            <person name="de Jong P."/>
            <person name="Grimwood J."/>
            <person name="Chapman J.A."/>
            <person name="Shapiro H."/>
            <person name="Aerts A."/>
            <person name="Otillar R.P."/>
            <person name="Terry A.Y."/>
            <person name="Boore J.L."/>
            <person name="Grigoriev I.V."/>
            <person name="Lindberg D.R."/>
            <person name="Seaver E.C."/>
            <person name="Weisblat D.A."/>
            <person name="Putnam N.H."/>
            <person name="Rokhsar D.S."/>
        </authorList>
    </citation>
    <scope>NUCLEOTIDE SEQUENCE</scope>
    <source>
        <strain evidence="16 18">I ESC-2004</strain>
    </source>
</reference>
<feature type="region of interest" description="Disordered" evidence="12">
    <location>
        <begin position="1007"/>
        <end position="1083"/>
    </location>
</feature>
<feature type="domain" description="Cadherin" evidence="15">
    <location>
        <begin position="243"/>
        <end position="345"/>
    </location>
</feature>
<comment type="subcellular location">
    <subcellularLocation>
        <location evidence="1">Cell membrane</location>
        <topology evidence="1">Single-pass type I membrane protein</topology>
    </subcellularLocation>
</comment>
<dbReference type="InterPro" id="IPR050971">
    <property type="entry name" value="Cadherin-domain_protein"/>
</dbReference>
<feature type="domain" description="Cadherin" evidence="15">
    <location>
        <begin position="459"/>
        <end position="563"/>
    </location>
</feature>
<dbReference type="EnsemblMetazoa" id="CapteT218758">
    <property type="protein sequence ID" value="CapteP218758"/>
    <property type="gene ID" value="CapteG218758"/>
</dbReference>
<dbReference type="InterPro" id="IPR002126">
    <property type="entry name" value="Cadherin-like_dom"/>
</dbReference>
<dbReference type="Pfam" id="PF00028">
    <property type="entry name" value="Cadherin"/>
    <property type="match status" value="4"/>
</dbReference>
<keyword evidence="18" id="KW-1185">Reference proteome</keyword>
<dbReference type="HOGENOM" id="CLU_006480_5_1_1"/>
<dbReference type="CDD" id="cd11304">
    <property type="entry name" value="Cadherin_repeat"/>
    <property type="match status" value="7"/>
</dbReference>
<evidence type="ECO:0000256" key="7">
    <source>
        <dbReference type="ARBA" id="ARBA00022889"/>
    </source>
</evidence>
<protein>
    <recommendedName>
        <fullName evidence="15">Cadherin domain-containing protein</fullName>
    </recommendedName>
</protein>
<evidence type="ECO:0000256" key="3">
    <source>
        <dbReference type="ARBA" id="ARBA00022692"/>
    </source>
</evidence>
<evidence type="ECO:0000256" key="10">
    <source>
        <dbReference type="ARBA" id="ARBA00023180"/>
    </source>
</evidence>
<feature type="domain" description="Cadherin" evidence="15">
    <location>
        <begin position="137"/>
        <end position="242"/>
    </location>
</feature>
<dbReference type="Pfam" id="PF08266">
    <property type="entry name" value="Cadherin_2"/>
    <property type="match status" value="1"/>
</dbReference>
<reference evidence="18" key="1">
    <citation type="submission" date="2012-12" db="EMBL/GenBank/DDBJ databases">
        <authorList>
            <person name="Hellsten U."/>
            <person name="Grimwood J."/>
            <person name="Chapman J.A."/>
            <person name="Shapiro H."/>
            <person name="Aerts A."/>
            <person name="Otillar R.P."/>
            <person name="Terry A.Y."/>
            <person name="Boore J.L."/>
            <person name="Simakov O."/>
            <person name="Marletaz F."/>
            <person name="Cho S.-J."/>
            <person name="Edsinger-Gonzales E."/>
            <person name="Havlak P."/>
            <person name="Kuo D.-H."/>
            <person name="Larsson T."/>
            <person name="Lv J."/>
            <person name="Arendt D."/>
            <person name="Savage R."/>
            <person name="Osoegawa K."/>
            <person name="de Jong P."/>
            <person name="Lindberg D.R."/>
            <person name="Seaver E.C."/>
            <person name="Weisblat D.A."/>
            <person name="Putnam N.H."/>
            <person name="Grigoriev I.V."/>
            <person name="Rokhsar D.S."/>
        </authorList>
    </citation>
    <scope>NUCLEOTIDE SEQUENCE</scope>
    <source>
        <strain evidence="18">I ESC-2004</strain>
    </source>
</reference>
<dbReference type="FunFam" id="2.60.40.60:FF:000007">
    <property type="entry name" value="Protocadherin alpha 2"/>
    <property type="match status" value="1"/>
</dbReference>
<dbReference type="PROSITE" id="PS50268">
    <property type="entry name" value="CADHERIN_2"/>
    <property type="match status" value="7"/>
</dbReference>
<feature type="transmembrane region" description="Helical" evidence="13">
    <location>
        <begin position="785"/>
        <end position="809"/>
    </location>
</feature>
<keyword evidence="3 13" id="KW-0812">Transmembrane</keyword>
<dbReference type="GO" id="GO:0007156">
    <property type="term" value="P:homophilic cell adhesion via plasma membrane adhesion molecules"/>
    <property type="evidence" value="ECO:0007669"/>
    <property type="project" value="InterPro"/>
</dbReference>
<dbReference type="PANTHER" id="PTHR24025">
    <property type="entry name" value="DESMOGLEIN FAMILY MEMBER"/>
    <property type="match status" value="1"/>
</dbReference>
<dbReference type="FunFam" id="2.60.40.60:FF:000020">
    <property type="entry name" value="Dachsous cadherin-related 1b"/>
    <property type="match status" value="3"/>
</dbReference>
<feature type="signal peptide" evidence="14">
    <location>
        <begin position="1"/>
        <end position="21"/>
    </location>
</feature>
<dbReference type="AlphaFoldDB" id="R7UFF6"/>
<evidence type="ECO:0000256" key="5">
    <source>
        <dbReference type="ARBA" id="ARBA00022737"/>
    </source>
</evidence>
<feature type="chain" id="PRO_5008787955" description="Cadherin domain-containing protein" evidence="14">
    <location>
        <begin position="22"/>
        <end position="1129"/>
    </location>
</feature>
<dbReference type="GO" id="GO:0005886">
    <property type="term" value="C:plasma membrane"/>
    <property type="evidence" value="ECO:0007669"/>
    <property type="project" value="UniProtKB-SubCell"/>
</dbReference>
<evidence type="ECO:0000256" key="9">
    <source>
        <dbReference type="ARBA" id="ARBA00023136"/>
    </source>
</evidence>
<dbReference type="Gene3D" id="2.60.40.60">
    <property type="entry name" value="Cadherins"/>
    <property type="match status" value="7"/>
</dbReference>
<proteinExistence type="predicted"/>
<dbReference type="FunFam" id="2.60.40.60:FF:000092">
    <property type="entry name" value="Protocadherin 8"/>
    <property type="match status" value="1"/>
</dbReference>
<evidence type="ECO:0000256" key="4">
    <source>
        <dbReference type="ARBA" id="ARBA00022729"/>
    </source>
</evidence>
<keyword evidence="4 14" id="KW-0732">Signal</keyword>
<evidence type="ECO:0000313" key="18">
    <source>
        <dbReference type="Proteomes" id="UP000014760"/>
    </source>
</evidence>
<dbReference type="OMA" id="SFFRINE"/>
<evidence type="ECO:0000256" key="14">
    <source>
        <dbReference type="SAM" id="SignalP"/>
    </source>
</evidence>
<dbReference type="GO" id="GO:0005509">
    <property type="term" value="F:calcium ion binding"/>
    <property type="evidence" value="ECO:0007669"/>
    <property type="project" value="UniProtKB-UniRule"/>
</dbReference>
<evidence type="ECO:0000313" key="17">
    <source>
        <dbReference type="EnsemblMetazoa" id="CapteP218758"/>
    </source>
</evidence>
<feature type="compositionally biased region" description="Polar residues" evidence="12">
    <location>
        <begin position="1023"/>
        <end position="1060"/>
    </location>
</feature>
<feature type="compositionally biased region" description="Pro residues" evidence="12">
    <location>
        <begin position="957"/>
        <end position="966"/>
    </location>
</feature>
<dbReference type="SMART" id="SM00112">
    <property type="entry name" value="CA"/>
    <property type="match status" value="7"/>
</dbReference>
<name>R7UFF6_CAPTE</name>
<dbReference type="EMBL" id="KB301925">
    <property type="protein sequence ID" value="ELU04950.1"/>
    <property type="molecule type" value="Genomic_DNA"/>
</dbReference>
<keyword evidence="7" id="KW-0130">Cell adhesion</keyword>
<evidence type="ECO:0000256" key="2">
    <source>
        <dbReference type="ARBA" id="ARBA00022475"/>
    </source>
</evidence>
<dbReference type="InterPro" id="IPR020894">
    <property type="entry name" value="Cadherin_CS"/>
</dbReference>
<gene>
    <name evidence="16" type="ORF">CAPTEDRAFT_218758</name>
</gene>
<evidence type="ECO:0000313" key="16">
    <source>
        <dbReference type="EMBL" id="ELU04950.1"/>
    </source>
</evidence>
<dbReference type="InterPro" id="IPR015919">
    <property type="entry name" value="Cadherin-like_sf"/>
</dbReference>
<evidence type="ECO:0000256" key="6">
    <source>
        <dbReference type="ARBA" id="ARBA00022837"/>
    </source>
</evidence>
<keyword evidence="5" id="KW-0677">Repeat</keyword>
<dbReference type="OrthoDB" id="6252479at2759"/>
<dbReference type="InterPro" id="IPR013164">
    <property type="entry name" value="Cadherin_N"/>
</dbReference>
<keyword evidence="2" id="KW-1003">Cell membrane</keyword>
<organism evidence="16">
    <name type="scientific">Capitella teleta</name>
    <name type="common">Polychaete worm</name>
    <dbReference type="NCBI Taxonomy" id="283909"/>
    <lineage>
        <taxon>Eukaryota</taxon>
        <taxon>Metazoa</taxon>
        <taxon>Spiralia</taxon>
        <taxon>Lophotrochozoa</taxon>
        <taxon>Annelida</taxon>
        <taxon>Polychaeta</taxon>
        <taxon>Sedentaria</taxon>
        <taxon>Scolecida</taxon>
        <taxon>Capitellidae</taxon>
        <taxon>Capitella</taxon>
    </lineage>
</organism>
<evidence type="ECO:0000256" key="12">
    <source>
        <dbReference type="SAM" id="MobiDB-lite"/>
    </source>
</evidence>
<dbReference type="EMBL" id="AMQN01007987">
    <property type="status" value="NOT_ANNOTATED_CDS"/>
    <property type="molecule type" value="Genomic_DNA"/>
</dbReference>
<dbReference type="GO" id="GO:0005911">
    <property type="term" value="C:cell-cell junction"/>
    <property type="evidence" value="ECO:0007669"/>
    <property type="project" value="TreeGrafter"/>
</dbReference>
<feature type="domain" description="Cadherin" evidence="15">
    <location>
        <begin position="23"/>
        <end position="136"/>
    </location>
</feature>
<dbReference type="Proteomes" id="UP000014760">
    <property type="component" value="Unassembled WGS sequence"/>
</dbReference>
<keyword evidence="6 11" id="KW-0106">Calcium</keyword>
<keyword evidence="9 13" id="KW-0472">Membrane</keyword>
<keyword evidence="8 13" id="KW-1133">Transmembrane helix</keyword>
<evidence type="ECO:0000259" key="15">
    <source>
        <dbReference type="PROSITE" id="PS50268"/>
    </source>
</evidence>
<feature type="domain" description="Cadherin" evidence="15">
    <location>
        <begin position="674"/>
        <end position="783"/>
    </location>
</feature>
<evidence type="ECO:0000256" key="13">
    <source>
        <dbReference type="SAM" id="Phobius"/>
    </source>
</evidence>
<dbReference type="PANTHER" id="PTHR24025:SF31">
    <property type="entry name" value="NEURAL-CADHERIN"/>
    <property type="match status" value="1"/>
</dbReference>
<evidence type="ECO:0000256" key="8">
    <source>
        <dbReference type="ARBA" id="ARBA00022989"/>
    </source>
</evidence>
<reference evidence="17" key="3">
    <citation type="submission" date="2015-06" db="UniProtKB">
        <authorList>
            <consortium name="EnsemblMetazoa"/>
        </authorList>
    </citation>
    <scope>IDENTIFICATION</scope>
</reference>
<feature type="region of interest" description="Disordered" evidence="12">
    <location>
        <begin position="943"/>
        <end position="976"/>
    </location>
</feature>
<dbReference type="PROSITE" id="PS00232">
    <property type="entry name" value="CADHERIN_1"/>
    <property type="match status" value="3"/>
</dbReference>
<dbReference type="SUPFAM" id="SSF49313">
    <property type="entry name" value="Cadherin-like"/>
    <property type="match status" value="6"/>
</dbReference>
<sequence length="1129" mass="124530">MEMGMRLAFLLPWLLVSTTFAQVQNQVGYRLQEERPTSTFIGHVGQDSGLEAEHPGVFSQLQFSIMSQSSQFTDLFRVSTEGGLLTTTSRIDREEYCPGMESCSLEFNVQVMPLEYFYIIKIKIELTDINDNTPEFPMPVVRRSISEASVLGSRIRLDPAVDLDSPQYSVQRYSLEDQTKTFGVSWQASSSREVGLVLNKYLDHEKTQSYSLILMAHDGSTNTASVSIEITVLDLNDNAPVFDQREYFFRVEESVPLGHVVGRILATDTDSGENGRVVYDLQDPVSPFKVNSTSGIITVSGLLDREATESYSLTVLASDLGANSVQVPVTVTVTIIDLNDNIPQISVRGVSSTSPTGRVSIMENSPIGTFLAHISVKDSDSGLNGDVTCNLLNNTHFQMSAIFKDEYKVLTRRAIDHEEQSTYEIHLRCSDQASTLRLTAESVITVDVLDENDNSPVFSRSLYNVTVLENTPKSRFLLRVSATDRDSGENGQVRYSIEAGARMNFTIHPTTGVISSLVKLDYEINTEYTFAVIATDQNRDARRSSTALVIINIVDVDDEDPIFVLKSYDFFVPEDSTPNSHVGNVVAIDADSYLYNKFQYTIRPLGGSLTGVFGVITQTGEIVTLAELDREAQDTYRFVVTATSTGLREAEDDTVVTIHVVDVNDHTPVITFPTESNNTVYISNQMPKSSVICTVTAFDLDLPQLSFHLFGDQSSENYFAINESSGLVSTLKDMEDISHSVFRLNVLVRDGGSPPKTTQSALHIIVNQSIPYHVDVTSGRPSNHLIVIAIACSSGVVMVILVVAIAAILNQQRRNYKQSGSFLVIESRRSVDTDDLPLKTSTPLQKKNPVPDVIQANGGYPNPDDIYAKPNKGLVYGVLMCQNYTGLRFPRELAIWAVFVGGVSSEHCGPVQGELIMLPKEIKELLLPKAFEVSGLITFDVRHSQPSLPRPMKEVTPSPPPPPKPPRTYSGWTSSDSPAKGQFVTLPAMQKYNAPNELQVTWLGDHHSSDELQPKALPPLPNSPTFSNDVMITSETSGHSDGSDVTDSSLSRRPVSSYTPKYSADSYPRRSNKRPNSSVHFDDSVNLPWARDVSVIGSHGNRESDRSDNHRNCVILEGVDDNVPQASYV</sequence>
<dbReference type="PRINTS" id="PR00205">
    <property type="entry name" value="CADHERIN"/>
</dbReference>
<evidence type="ECO:0000256" key="11">
    <source>
        <dbReference type="PROSITE-ProRule" id="PRU00043"/>
    </source>
</evidence>